<keyword evidence="2" id="KW-1185">Reference proteome</keyword>
<organism evidence="1 2">
    <name type="scientific">Pseudocalidococcus azoricus BACA0444</name>
    <dbReference type="NCBI Taxonomy" id="2918990"/>
    <lineage>
        <taxon>Bacteria</taxon>
        <taxon>Bacillati</taxon>
        <taxon>Cyanobacteriota</taxon>
        <taxon>Cyanophyceae</taxon>
        <taxon>Acaryochloridales</taxon>
        <taxon>Thermosynechococcaceae</taxon>
        <taxon>Pseudocalidococcus</taxon>
        <taxon>Pseudocalidococcus azoricus</taxon>
    </lineage>
</organism>
<dbReference type="Proteomes" id="UP001268256">
    <property type="component" value="Unassembled WGS sequence"/>
</dbReference>
<comment type="caution">
    <text evidence="1">The sequence shown here is derived from an EMBL/GenBank/DDBJ whole genome shotgun (WGS) entry which is preliminary data.</text>
</comment>
<accession>A0AAE4FTE8</accession>
<evidence type="ECO:0008006" key="3">
    <source>
        <dbReference type="Google" id="ProtNLM"/>
    </source>
</evidence>
<dbReference type="EMBL" id="JAVMIP010000019">
    <property type="protein sequence ID" value="MDS3861978.1"/>
    <property type="molecule type" value="Genomic_DNA"/>
</dbReference>
<evidence type="ECO:0000313" key="1">
    <source>
        <dbReference type="EMBL" id="MDS3861978.1"/>
    </source>
</evidence>
<dbReference type="RefSeq" id="WP_322879198.1">
    <property type="nucleotide sequence ID" value="NZ_JAVMIP010000019.1"/>
</dbReference>
<sequence>MTDRATANILLFMQKTAEDEALQAKLEALLGVGDGNISCESELDAEEAAVLKGSQAPVVAEFATSQGFAFTAADLVAVVEAFEKHQAGSLSDEDFTAFLGTALPPTTDEDHAEKVTNPLKRLSRYLGKTYLGLGANTDD</sequence>
<evidence type="ECO:0000313" key="2">
    <source>
        <dbReference type="Proteomes" id="UP001268256"/>
    </source>
</evidence>
<gene>
    <name evidence="1" type="ORF">RIF25_14335</name>
</gene>
<proteinExistence type="predicted"/>
<protein>
    <recommendedName>
        <fullName evidence="3">Nif11 domain-containing protein</fullName>
    </recommendedName>
</protein>
<dbReference type="AlphaFoldDB" id="A0AAE4FTE8"/>
<name>A0AAE4FTE8_9CYAN</name>
<reference evidence="2" key="1">
    <citation type="submission" date="2023-07" db="EMBL/GenBank/DDBJ databases">
        <authorList>
            <person name="Luz R."/>
            <person name="Cordeiro R."/>
            <person name="Fonseca A."/>
            <person name="Goncalves V."/>
        </authorList>
    </citation>
    <scope>NUCLEOTIDE SEQUENCE [LARGE SCALE GENOMIC DNA]</scope>
    <source>
        <strain evidence="2">BACA0444</strain>
    </source>
</reference>